<evidence type="ECO:0000313" key="2">
    <source>
        <dbReference type="EMBL" id="SIN68193.1"/>
    </source>
</evidence>
<protein>
    <submittedName>
        <fullName evidence="2">Uncharacterized protein</fullName>
    </submittedName>
</protein>
<proteinExistence type="predicted"/>
<dbReference type="RefSeq" id="WP_074223398.1">
    <property type="nucleotide sequence ID" value="NZ_FSRC01000001.1"/>
</dbReference>
<dbReference type="AlphaFoldDB" id="A0A1N6DBY0"/>
<accession>A0A1N6DBY0</accession>
<sequence>MNEIKRLERMVKWQGLGLIVLLISVAFLWVDRFSHHVIITQGIVIVDEEGKDRILIGAPIPTSKDRIRDDLKKVEAAYADWFPPEAKFMENFEKEVDNQAFGMLILDEHGYDKLALGDHVPDPFFGKRIGPSSGIVVNDSTGTERTGYGLIEMKDRYRVSLGFDRSDGYEGMILGLDDKEGAQISIQSSDFEENLRLGQNLKTNAFEILYENKKDSITLTFPNN</sequence>
<feature type="transmembrane region" description="Helical" evidence="1">
    <location>
        <begin position="12"/>
        <end position="30"/>
    </location>
</feature>
<keyword evidence="1" id="KW-1133">Transmembrane helix</keyword>
<dbReference type="OrthoDB" id="1349101at2"/>
<reference evidence="3" key="1">
    <citation type="submission" date="2016-11" db="EMBL/GenBank/DDBJ databases">
        <authorList>
            <person name="Varghese N."/>
            <person name="Submissions S."/>
        </authorList>
    </citation>
    <scope>NUCLEOTIDE SEQUENCE [LARGE SCALE GENOMIC DNA]</scope>
    <source>
        <strain evidence="3">DSM 15292</strain>
    </source>
</reference>
<keyword evidence="1" id="KW-0812">Transmembrane</keyword>
<organism evidence="2 3">
    <name type="scientific">Algoriphagus halophilus</name>
    <dbReference type="NCBI Taxonomy" id="226505"/>
    <lineage>
        <taxon>Bacteria</taxon>
        <taxon>Pseudomonadati</taxon>
        <taxon>Bacteroidota</taxon>
        <taxon>Cytophagia</taxon>
        <taxon>Cytophagales</taxon>
        <taxon>Cyclobacteriaceae</taxon>
        <taxon>Algoriphagus</taxon>
    </lineage>
</organism>
<evidence type="ECO:0000256" key="1">
    <source>
        <dbReference type="SAM" id="Phobius"/>
    </source>
</evidence>
<keyword evidence="1" id="KW-0472">Membrane</keyword>
<dbReference type="EMBL" id="FSRC01000001">
    <property type="protein sequence ID" value="SIN68193.1"/>
    <property type="molecule type" value="Genomic_DNA"/>
</dbReference>
<name>A0A1N6DBY0_9BACT</name>
<gene>
    <name evidence="2" type="ORF">SAMN05444394_0663</name>
</gene>
<dbReference type="Proteomes" id="UP000185221">
    <property type="component" value="Unassembled WGS sequence"/>
</dbReference>
<evidence type="ECO:0000313" key="3">
    <source>
        <dbReference type="Proteomes" id="UP000185221"/>
    </source>
</evidence>
<keyword evidence="3" id="KW-1185">Reference proteome</keyword>
<dbReference type="STRING" id="226505.SAMN05444394_0663"/>